<evidence type="ECO:0000259" key="1">
    <source>
        <dbReference type="Pfam" id="PF13638"/>
    </source>
</evidence>
<protein>
    <submittedName>
        <fullName evidence="3">PINc domain-containing protein</fullName>
    </submittedName>
</protein>
<organism evidence="2 3">
    <name type="scientific">Meloidogyne hapla</name>
    <name type="common">Root-knot nematode worm</name>
    <dbReference type="NCBI Taxonomy" id="6305"/>
    <lineage>
        <taxon>Eukaryota</taxon>
        <taxon>Metazoa</taxon>
        <taxon>Ecdysozoa</taxon>
        <taxon>Nematoda</taxon>
        <taxon>Chromadorea</taxon>
        <taxon>Rhabditida</taxon>
        <taxon>Tylenchina</taxon>
        <taxon>Tylenchomorpha</taxon>
        <taxon>Tylenchoidea</taxon>
        <taxon>Meloidogynidae</taxon>
        <taxon>Meloidogyninae</taxon>
        <taxon>Meloidogyne</taxon>
    </lineage>
</organism>
<keyword evidence="2" id="KW-1185">Reference proteome</keyword>
<dbReference type="AlphaFoldDB" id="A0A1I8BPX8"/>
<proteinExistence type="predicted"/>
<name>A0A1I8BPX8_MELHA</name>
<evidence type="ECO:0000313" key="2">
    <source>
        <dbReference type="Proteomes" id="UP000095281"/>
    </source>
</evidence>
<sequence>MPINSPTLLPRKILNPEGSHSAFVMSNANKAIDWLREAAENKRRTNDDKILSACINLCRRFSKTTGVIRTSKEEAVLQRTVVLLTEDRGLSAKALASRVPVRTFPNFLKWAFPDAEKSTKNT</sequence>
<reference evidence="3" key="1">
    <citation type="submission" date="2016-11" db="UniProtKB">
        <authorList>
            <consortium name="WormBaseParasite"/>
        </authorList>
    </citation>
    <scope>IDENTIFICATION</scope>
</reference>
<accession>A0A1I8BPX8</accession>
<feature type="domain" description="PIN" evidence="1">
    <location>
        <begin position="37"/>
        <end position="102"/>
    </location>
</feature>
<evidence type="ECO:0000313" key="3">
    <source>
        <dbReference type="WBParaSite" id="MhA1_Contig354.frz3.gene20"/>
    </source>
</evidence>
<dbReference type="InterPro" id="IPR002716">
    <property type="entry name" value="PIN_dom"/>
</dbReference>
<dbReference type="WBParaSite" id="MhA1_Contig354.frz3.gene20">
    <property type="protein sequence ID" value="MhA1_Contig354.frz3.gene20"/>
    <property type="gene ID" value="MhA1_Contig354.frz3.gene20"/>
</dbReference>
<dbReference type="Proteomes" id="UP000095281">
    <property type="component" value="Unplaced"/>
</dbReference>
<dbReference type="Gene3D" id="3.40.50.1010">
    <property type="entry name" value="5'-nuclease"/>
    <property type="match status" value="1"/>
</dbReference>
<dbReference type="Pfam" id="PF13638">
    <property type="entry name" value="PIN_4"/>
    <property type="match status" value="1"/>
</dbReference>